<dbReference type="Pfam" id="PF00881">
    <property type="entry name" value="Nitroreductase"/>
    <property type="match status" value="1"/>
</dbReference>
<evidence type="ECO:0000259" key="3">
    <source>
        <dbReference type="Pfam" id="PF00881"/>
    </source>
</evidence>
<organism evidence="4">
    <name type="scientific">marine metagenome</name>
    <dbReference type="NCBI Taxonomy" id="408172"/>
    <lineage>
        <taxon>unclassified sequences</taxon>
        <taxon>metagenomes</taxon>
        <taxon>ecological metagenomes</taxon>
    </lineage>
</organism>
<dbReference type="InterPro" id="IPR000415">
    <property type="entry name" value="Nitroreductase-like"/>
</dbReference>
<dbReference type="GO" id="GO:0016491">
    <property type="term" value="F:oxidoreductase activity"/>
    <property type="evidence" value="ECO:0007669"/>
    <property type="project" value="UniProtKB-KW"/>
</dbReference>
<dbReference type="CDD" id="cd02062">
    <property type="entry name" value="Nitro_FMN_reductase"/>
    <property type="match status" value="1"/>
</dbReference>
<comment type="similarity">
    <text evidence="1">Belongs to the nitroreductase family.</text>
</comment>
<dbReference type="InterPro" id="IPR029479">
    <property type="entry name" value="Nitroreductase"/>
</dbReference>
<dbReference type="PANTHER" id="PTHR43673">
    <property type="entry name" value="NAD(P)H NITROREDUCTASE YDGI-RELATED"/>
    <property type="match status" value="1"/>
</dbReference>
<keyword evidence="2" id="KW-0560">Oxidoreductase</keyword>
<dbReference type="EMBL" id="UINC01003207">
    <property type="protein sequence ID" value="SVA04260.1"/>
    <property type="molecule type" value="Genomic_DNA"/>
</dbReference>
<feature type="domain" description="Nitroreductase" evidence="3">
    <location>
        <begin position="16"/>
        <end position="194"/>
    </location>
</feature>
<evidence type="ECO:0000313" key="4">
    <source>
        <dbReference type="EMBL" id="SVA04260.1"/>
    </source>
</evidence>
<gene>
    <name evidence="4" type="ORF">METZ01_LOCUS57114</name>
</gene>
<dbReference type="PANTHER" id="PTHR43673:SF10">
    <property type="entry name" value="NADH DEHYDROGENASE_NAD(P)H NITROREDUCTASE XCC3605-RELATED"/>
    <property type="match status" value="1"/>
</dbReference>
<evidence type="ECO:0000256" key="1">
    <source>
        <dbReference type="ARBA" id="ARBA00007118"/>
    </source>
</evidence>
<proteinExistence type="inferred from homology"/>
<reference evidence="4" key="1">
    <citation type="submission" date="2018-05" db="EMBL/GenBank/DDBJ databases">
        <authorList>
            <person name="Lanie J.A."/>
            <person name="Ng W.-L."/>
            <person name="Kazmierczak K.M."/>
            <person name="Andrzejewski T.M."/>
            <person name="Davidsen T.M."/>
            <person name="Wayne K.J."/>
            <person name="Tettelin H."/>
            <person name="Glass J.I."/>
            <person name="Rusch D."/>
            <person name="Podicherti R."/>
            <person name="Tsui H.-C.T."/>
            <person name="Winkler M.E."/>
        </authorList>
    </citation>
    <scope>NUCLEOTIDE SEQUENCE</scope>
</reference>
<protein>
    <recommendedName>
        <fullName evidence="3">Nitroreductase domain-containing protein</fullName>
    </recommendedName>
</protein>
<dbReference type="Gene3D" id="3.40.109.10">
    <property type="entry name" value="NADH Oxidase"/>
    <property type="match status" value="1"/>
</dbReference>
<sequence>MTTLGLSAHDLLTTTRAVRKRLDFDRPVDDDLIRECLEYAVQAPTGSNSQGWRFLVVTDEEKKAGLADLYRRGWDRYTTMAGNVGQVAESAPDQRAAQQLRVLGSASYLAENMHRVPAMLIPCLPGRIDGSTMGATSTLASIIPSTWSFMLAARERGLGTCWTTIHLMFEQEASELLGIPYESFSQVALITIGHTIGTDFKPAVRDGGAAAVTSWNEWS</sequence>
<accession>A0A381SJM7</accession>
<dbReference type="SUPFAM" id="SSF55469">
    <property type="entry name" value="FMN-dependent nitroreductase-like"/>
    <property type="match status" value="1"/>
</dbReference>
<evidence type="ECO:0000256" key="2">
    <source>
        <dbReference type="ARBA" id="ARBA00023002"/>
    </source>
</evidence>
<dbReference type="AlphaFoldDB" id="A0A381SJM7"/>
<name>A0A381SJM7_9ZZZZ</name>